<organism evidence="1 2">
    <name type="scientific">Rhodoglobus vestalii</name>
    <dbReference type="NCBI Taxonomy" id="193384"/>
    <lineage>
        <taxon>Bacteria</taxon>
        <taxon>Bacillati</taxon>
        <taxon>Actinomycetota</taxon>
        <taxon>Actinomycetes</taxon>
        <taxon>Micrococcales</taxon>
        <taxon>Microbacteriaceae</taxon>
        <taxon>Rhodoglobus</taxon>
    </lineage>
</organism>
<dbReference type="EMBL" id="VFRA01000001">
    <property type="protein sequence ID" value="TQO19952.1"/>
    <property type="molecule type" value="Genomic_DNA"/>
</dbReference>
<gene>
    <name evidence="1" type="ORF">FB472_1553</name>
</gene>
<comment type="caution">
    <text evidence="1">The sequence shown here is derived from an EMBL/GenBank/DDBJ whole genome shotgun (WGS) entry which is preliminary data.</text>
</comment>
<dbReference type="AlphaFoldDB" id="A0A8H2K8D8"/>
<name>A0A8H2K8D8_9MICO</name>
<reference evidence="1 2" key="1">
    <citation type="submission" date="2019-06" db="EMBL/GenBank/DDBJ databases">
        <title>Sequencing the genomes of 1000 actinobacteria strains.</title>
        <authorList>
            <person name="Klenk H.-P."/>
        </authorList>
    </citation>
    <scope>NUCLEOTIDE SEQUENCE [LARGE SCALE GENOMIC DNA]</scope>
    <source>
        <strain evidence="1 2">DSM 21947</strain>
    </source>
</reference>
<accession>A0A8H2K8D8</accession>
<evidence type="ECO:0000313" key="2">
    <source>
        <dbReference type="Proteomes" id="UP000316560"/>
    </source>
</evidence>
<protein>
    <submittedName>
        <fullName evidence="1">Uncharacterized protein</fullName>
    </submittedName>
</protein>
<evidence type="ECO:0000313" key="1">
    <source>
        <dbReference type="EMBL" id="TQO19952.1"/>
    </source>
</evidence>
<sequence length="83" mass="9445">MLVITVYGLKTTCRNPNQLKSSDLRALTLESVLILRHTYPRCLPCHHILYSARFPDQRRKALRGAPVVTASVDAARSAALWWR</sequence>
<keyword evidence="2" id="KW-1185">Reference proteome</keyword>
<proteinExistence type="predicted"/>
<dbReference type="Proteomes" id="UP000316560">
    <property type="component" value="Unassembled WGS sequence"/>
</dbReference>